<dbReference type="EMBL" id="CAADFM010000370">
    <property type="protein sequence ID" value="VFK23129.1"/>
    <property type="molecule type" value="Genomic_DNA"/>
</dbReference>
<evidence type="ECO:0000313" key="1">
    <source>
        <dbReference type="EMBL" id="VFK23129.1"/>
    </source>
</evidence>
<organism evidence="2">
    <name type="scientific">Candidatus Kentrum sp. LPFa</name>
    <dbReference type="NCBI Taxonomy" id="2126335"/>
    <lineage>
        <taxon>Bacteria</taxon>
        <taxon>Pseudomonadati</taxon>
        <taxon>Pseudomonadota</taxon>
        <taxon>Gammaproteobacteria</taxon>
        <taxon>Candidatus Kentrum</taxon>
    </lineage>
</organism>
<proteinExistence type="predicted"/>
<reference evidence="2" key="1">
    <citation type="submission" date="2019-02" db="EMBL/GenBank/DDBJ databases">
        <authorList>
            <person name="Gruber-Vodicka R. H."/>
            <person name="Seah K. B. B."/>
        </authorList>
    </citation>
    <scope>NUCLEOTIDE SEQUENCE</scope>
    <source>
        <strain evidence="1">BECK_S312</strain>
        <strain evidence="2">BECK_S426</strain>
    </source>
</reference>
<dbReference type="AlphaFoldDB" id="A0A450Y1L9"/>
<accession>A0A450Y1L9</accession>
<dbReference type="EMBL" id="CAADFP010000374">
    <property type="protein sequence ID" value="VFK35434.1"/>
    <property type="molecule type" value="Genomic_DNA"/>
</dbReference>
<gene>
    <name evidence="1" type="ORF">BECKLPF1236A_GA0070988_103703</name>
    <name evidence="2" type="ORF">BECKLPF1236C_GA0070990_103743</name>
</gene>
<protein>
    <submittedName>
        <fullName evidence="2">Uncharacterized protein</fullName>
    </submittedName>
</protein>
<name>A0A450Y1L9_9GAMM</name>
<evidence type="ECO:0000313" key="2">
    <source>
        <dbReference type="EMBL" id="VFK35434.1"/>
    </source>
</evidence>
<sequence>MVKEKLNKENLSSARDAEQRRYNKLVIEFTEYCRVHHDITVKESDAHSYFFEVLYDIAPTLFMNINDVDGINIKRSDRNRFLVAKFVSYVDKYSKEAFESILSFVRGSMLTETLDII</sequence>